<dbReference type="RefSeq" id="WP_011396457.1">
    <property type="nucleotide sequence ID" value="NC_007645.1"/>
</dbReference>
<dbReference type="KEGG" id="hch:HCH_02596"/>
<name>Q2SIY6_HAHCH</name>
<proteinExistence type="predicted"/>
<evidence type="ECO:0000313" key="5">
    <source>
        <dbReference type="Proteomes" id="UP000000238"/>
    </source>
</evidence>
<evidence type="ECO:0000256" key="2">
    <source>
        <dbReference type="SAM" id="SignalP"/>
    </source>
</evidence>
<keyword evidence="1 2" id="KW-0732">Signal</keyword>
<evidence type="ECO:0000259" key="3">
    <source>
        <dbReference type="Pfam" id="PF13505"/>
    </source>
</evidence>
<sequence length="231" mass="25531">MENWIKRIFLTNGRRPVAGAALACAIAAAGAGQAFAEEADAESEPVVKPLIEPEVTPRRVQEDLIDTEDFEVGVYTGLMSVEDFGVNFVIGARVAYHINEDLFVEGNYGFTDTSETSYEKLSGSAKLLKDDERDLTYYNLSLGYNIFPGEIFLGSKYAFNTNFYVVGGLGSTQFAGDDRLTANFGWGFQVLGTDWLSLHLGMRDHIFDTDILGEDKKTHNLEMTTGLSVFF</sequence>
<dbReference type="NCBIfam" id="TIGR04565">
    <property type="entry name" value="OMP_myx_plus"/>
    <property type="match status" value="1"/>
</dbReference>
<dbReference type="Proteomes" id="UP000000238">
    <property type="component" value="Chromosome"/>
</dbReference>
<dbReference type="STRING" id="349521.HCH_02596"/>
<gene>
    <name evidence="4" type="ordered locus">HCH_02596</name>
</gene>
<feature type="chain" id="PRO_5004215772" description="Outer membrane protein beta-barrel domain-containing protein" evidence="2">
    <location>
        <begin position="37"/>
        <end position="231"/>
    </location>
</feature>
<protein>
    <recommendedName>
        <fullName evidence="3">Outer membrane protein beta-barrel domain-containing protein</fullName>
    </recommendedName>
</protein>
<dbReference type="HOGENOM" id="CLU_104558_0_0_6"/>
<dbReference type="InterPro" id="IPR027385">
    <property type="entry name" value="Beta-barrel_OMP"/>
</dbReference>
<dbReference type="eggNOG" id="COG3637">
    <property type="taxonomic scope" value="Bacteria"/>
</dbReference>
<feature type="signal peptide" evidence="2">
    <location>
        <begin position="1"/>
        <end position="36"/>
    </location>
</feature>
<dbReference type="InterPro" id="IPR011250">
    <property type="entry name" value="OMP/PagP_B-barrel"/>
</dbReference>
<evidence type="ECO:0000256" key="1">
    <source>
        <dbReference type="ARBA" id="ARBA00022729"/>
    </source>
</evidence>
<dbReference type="EMBL" id="CP000155">
    <property type="protein sequence ID" value="ABC29388.1"/>
    <property type="molecule type" value="Genomic_DNA"/>
</dbReference>
<feature type="domain" description="Outer membrane protein beta-barrel" evidence="3">
    <location>
        <begin position="85"/>
        <end position="189"/>
    </location>
</feature>
<keyword evidence="5" id="KW-1185">Reference proteome</keyword>
<dbReference type="Pfam" id="PF13505">
    <property type="entry name" value="OMP_b-brl"/>
    <property type="match status" value="1"/>
</dbReference>
<dbReference type="SUPFAM" id="SSF56925">
    <property type="entry name" value="OMPA-like"/>
    <property type="match status" value="1"/>
</dbReference>
<dbReference type="AlphaFoldDB" id="Q2SIY6"/>
<dbReference type="OrthoDB" id="9150045at2"/>
<organism evidence="4 5">
    <name type="scientific">Hahella chejuensis (strain KCTC 2396)</name>
    <dbReference type="NCBI Taxonomy" id="349521"/>
    <lineage>
        <taxon>Bacteria</taxon>
        <taxon>Pseudomonadati</taxon>
        <taxon>Pseudomonadota</taxon>
        <taxon>Gammaproteobacteria</taxon>
        <taxon>Oceanospirillales</taxon>
        <taxon>Hahellaceae</taxon>
        <taxon>Hahella</taxon>
    </lineage>
</organism>
<accession>Q2SIY6</accession>
<evidence type="ECO:0000313" key="4">
    <source>
        <dbReference type="EMBL" id="ABC29388.1"/>
    </source>
</evidence>
<dbReference type="InterPro" id="IPR030820">
    <property type="entry name" value="OMP_myx_plus_Proteobacteria"/>
</dbReference>
<reference evidence="4 5" key="1">
    <citation type="journal article" date="2005" name="Nucleic Acids Res.">
        <title>Genomic blueprint of Hahella chejuensis, a marine microbe producing an algicidal agent.</title>
        <authorList>
            <person name="Jeong H."/>
            <person name="Yim J.H."/>
            <person name="Lee C."/>
            <person name="Choi S.-H."/>
            <person name="Park Y.K."/>
            <person name="Yoon S.H."/>
            <person name="Hur C.-G."/>
            <person name="Kang H.-Y."/>
            <person name="Kim D."/>
            <person name="Lee H.H."/>
            <person name="Park K.H."/>
            <person name="Park S.-H."/>
            <person name="Park H.-S."/>
            <person name="Lee H.K."/>
            <person name="Oh T.K."/>
            <person name="Kim J.F."/>
        </authorList>
    </citation>
    <scope>NUCLEOTIDE SEQUENCE [LARGE SCALE GENOMIC DNA]</scope>
    <source>
        <strain evidence="4 5">KCTC 2396</strain>
    </source>
</reference>
<dbReference type="Gene3D" id="2.40.160.20">
    <property type="match status" value="1"/>
</dbReference>